<keyword evidence="4" id="KW-1185">Reference proteome</keyword>
<feature type="transmembrane region" description="Helical" evidence="2">
    <location>
        <begin position="140"/>
        <end position="160"/>
    </location>
</feature>
<gene>
    <name evidence="3" type="ORF">IW261DRAFT_1480942</name>
</gene>
<dbReference type="AlphaFoldDB" id="A0AA39P8F1"/>
<comment type="caution">
    <text evidence="3">The sequence shown here is derived from an EMBL/GenBank/DDBJ whole genome shotgun (WGS) entry which is preliminary data.</text>
</comment>
<keyword evidence="2" id="KW-0472">Membrane</keyword>
<evidence type="ECO:0000313" key="3">
    <source>
        <dbReference type="EMBL" id="KAK0478808.1"/>
    </source>
</evidence>
<feature type="region of interest" description="Disordered" evidence="1">
    <location>
        <begin position="211"/>
        <end position="253"/>
    </location>
</feature>
<feature type="transmembrane region" description="Helical" evidence="2">
    <location>
        <begin position="94"/>
        <end position="120"/>
    </location>
</feature>
<keyword evidence="2" id="KW-1133">Transmembrane helix</keyword>
<feature type="transmembrane region" description="Helical" evidence="2">
    <location>
        <begin position="172"/>
        <end position="191"/>
    </location>
</feature>
<name>A0AA39P8F1_9AGAR</name>
<dbReference type="EMBL" id="JAUEPR010000013">
    <property type="protein sequence ID" value="KAK0478808.1"/>
    <property type="molecule type" value="Genomic_DNA"/>
</dbReference>
<accession>A0AA39P8F1</accession>
<proteinExistence type="predicted"/>
<dbReference type="Proteomes" id="UP001175227">
    <property type="component" value="Unassembled WGS sequence"/>
</dbReference>
<feature type="compositionally biased region" description="Basic and acidic residues" evidence="1">
    <location>
        <begin position="244"/>
        <end position="253"/>
    </location>
</feature>
<sequence length="253" mass="27673">MFIGGQHDSEPSAGVCPLPGLSIFCALSFAVEVVVHFFRTFRGKPPSRITPIILLGSSSFLSLCVALEVLVVGLKNPSDVQRNESHLYCHVTSPIPNLVVCVLSIIFSLATMMTEVVIVVVMRKAMFQLGCEPSSLSKQFLVRLFAFSACICLVVCISIYSLISPPVGGTLSAWYILLNAVPICGVVTFGTQKDILRFYFQRKRDPNVGQQEQRMVQLSGEDVSRNSMPLDESGNGPSRQTVSSRERVTSLQP</sequence>
<feature type="transmembrane region" description="Helical" evidence="2">
    <location>
        <begin position="52"/>
        <end position="74"/>
    </location>
</feature>
<evidence type="ECO:0000256" key="2">
    <source>
        <dbReference type="SAM" id="Phobius"/>
    </source>
</evidence>
<reference evidence="3" key="1">
    <citation type="submission" date="2023-06" db="EMBL/GenBank/DDBJ databases">
        <authorList>
            <consortium name="Lawrence Berkeley National Laboratory"/>
            <person name="Ahrendt S."/>
            <person name="Sahu N."/>
            <person name="Indic B."/>
            <person name="Wong-Bajracharya J."/>
            <person name="Merenyi Z."/>
            <person name="Ke H.-M."/>
            <person name="Monk M."/>
            <person name="Kocsube S."/>
            <person name="Drula E."/>
            <person name="Lipzen A."/>
            <person name="Balint B."/>
            <person name="Henrissat B."/>
            <person name="Andreopoulos B."/>
            <person name="Martin F.M."/>
            <person name="Harder C.B."/>
            <person name="Rigling D."/>
            <person name="Ford K.L."/>
            <person name="Foster G.D."/>
            <person name="Pangilinan J."/>
            <person name="Papanicolaou A."/>
            <person name="Barry K."/>
            <person name="LaButti K."/>
            <person name="Viragh M."/>
            <person name="Koriabine M."/>
            <person name="Yan M."/>
            <person name="Riley R."/>
            <person name="Champramary S."/>
            <person name="Plett K.L."/>
            <person name="Tsai I.J."/>
            <person name="Slot J."/>
            <person name="Sipos G."/>
            <person name="Plett J."/>
            <person name="Nagy L.G."/>
            <person name="Grigoriev I.V."/>
        </authorList>
    </citation>
    <scope>NUCLEOTIDE SEQUENCE</scope>
    <source>
        <strain evidence="3">ICMP 16352</strain>
    </source>
</reference>
<protein>
    <submittedName>
        <fullName evidence="3">Uncharacterized protein</fullName>
    </submittedName>
</protein>
<organism evidence="3 4">
    <name type="scientific">Armillaria novae-zelandiae</name>
    <dbReference type="NCBI Taxonomy" id="153914"/>
    <lineage>
        <taxon>Eukaryota</taxon>
        <taxon>Fungi</taxon>
        <taxon>Dikarya</taxon>
        <taxon>Basidiomycota</taxon>
        <taxon>Agaricomycotina</taxon>
        <taxon>Agaricomycetes</taxon>
        <taxon>Agaricomycetidae</taxon>
        <taxon>Agaricales</taxon>
        <taxon>Marasmiineae</taxon>
        <taxon>Physalacriaceae</taxon>
        <taxon>Armillaria</taxon>
    </lineage>
</organism>
<feature type="transmembrane region" description="Helical" evidence="2">
    <location>
        <begin position="20"/>
        <end position="40"/>
    </location>
</feature>
<evidence type="ECO:0000256" key="1">
    <source>
        <dbReference type="SAM" id="MobiDB-lite"/>
    </source>
</evidence>
<keyword evidence="2" id="KW-0812">Transmembrane</keyword>
<evidence type="ECO:0000313" key="4">
    <source>
        <dbReference type="Proteomes" id="UP001175227"/>
    </source>
</evidence>